<organism evidence="9 10">
    <name type="scientific">Tepidimicrobium xylanilyticum</name>
    <dbReference type="NCBI Taxonomy" id="1123352"/>
    <lineage>
        <taxon>Bacteria</taxon>
        <taxon>Bacillati</taxon>
        <taxon>Bacillota</taxon>
        <taxon>Tissierellia</taxon>
        <taxon>Tissierellales</taxon>
        <taxon>Tepidimicrobiaceae</taxon>
        <taxon>Tepidimicrobium</taxon>
    </lineage>
</organism>
<proteinExistence type="inferred from homology"/>
<dbReference type="InterPro" id="IPR006299">
    <property type="entry name" value="FlgC"/>
</dbReference>
<accession>A0A1H2YHR5</accession>
<evidence type="ECO:0000256" key="6">
    <source>
        <dbReference type="RuleBase" id="RU362062"/>
    </source>
</evidence>
<dbReference type="Pfam" id="PF00460">
    <property type="entry name" value="Flg_bb_rod"/>
    <property type="match status" value="1"/>
</dbReference>
<dbReference type="AlphaFoldDB" id="A0A1H2YHR5"/>
<evidence type="ECO:0000256" key="5">
    <source>
        <dbReference type="ARBA" id="ARBA00025933"/>
    </source>
</evidence>
<evidence type="ECO:0000313" key="9">
    <source>
        <dbReference type="EMBL" id="SDX04727.1"/>
    </source>
</evidence>
<comment type="similarity">
    <text evidence="2">Belongs to the flagella basal body rod proteins family.</text>
</comment>
<dbReference type="InterPro" id="IPR001444">
    <property type="entry name" value="Flag_bb_rod_N"/>
</dbReference>
<dbReference type="GO" id="GO:0071978">
    <property type="term" value="P:bacterial-type flagellum-dependent swarming motility"/>
    <property type="evidence" value="ECO:0007669"/>
    <property type="project" value="TreeGrafter"/>
</dbReference>
<evidence type="ECO:0000256" key="4">
    <source>
        <dbReference type="ARBA" id="ARBA00023143"/>
    </source>
</evidence>
<keyword evidence="9" id="KW-0282">Flagellum</keyword>
<keyword evidence="9" id="KW-0969">Cilium</keyword>
<comment type="subcellular location">
    <subcellularLocation>
        <location evidence="1 6">Bacterial flagellum basal body</location>
    </subcellularLocation>
</comment>
<dbReference type="OrthoDB" id="9794148at2"/>
<feature type="domain" description="Flagellar basal body rod protein N-terminal" evidence="7">
    <location>
        <begin position="7"/>
        <end position="35"/>
    </location>
</feature>
<keyword evidence="9" id="KW-0966">Cell projection</keyword>
<evidence type="ECO:0000259" key="7">
    <source>
        <dbReference type="Pfam" id="PF00460"/>
    </source>
</evidence>
<dbReference type="PANTHER" id="PTHR30435:SF2">
    <property type="entry name" value="FLAGELLAR BASAL-BODY ROD PROTEIN FLGC"/>
    <property type="match status" value="1"/>
</dbReference>
<dbReference type="PANTHER" id="PTHR30435">
    <property type="entry name" value="FLAGELLAR PROTEIN"/>
    <property type="match status" value="1"/>
</dbReference>
<evidence type="ECO:0000256" key="1">
    <source>
        <dbReference type="ARBA" id="ARBA00004117"/>
    </source>
</evidence>
<sequence length="146" mass="16319">MGMFDSINISASALTAEKTRIDIISKNMANVNTTRSTGGMPYRRQMVVFEEQRGSNFATYLEKHTNKFAGKGVEISEIVEDTTPYKLKYDPGHPDANEDGYVMLPNVDIITEMVDMIDAQRAYEANITAINGTKSMLMKALEIGRR</sequence>
<reference evidence="9 10" key="1">
    <citation type="submission" date="2016-10" db="EMBL/GenBank/DDBJ databases">
        <authorList>
            <person name="de Groot N.N."/>
        </authorList>
    </citation>
    <scope>NUCLEOTIDE SEQUENCE [LARGE SCALE GENOMIC DNA]</scope>
    <source>
        <strain evidence="9 10">DSM 23310</strain>
    </source>
</reference>
<keyword evidence="4 6" id="KW-0975">Bacterial flagellum</keyword>
<feature type="domain" description="Flagellar basal-body/hook protein C-terminal" evidence="8">
    <location>
        <begin position="100"/>
        <end position="142"/>
    </location>
</feature>
<dbReference type="GO" id="GO:0030694">
    <property type="term" value="C:bacterial-type flagellum basal body, rod"/>
    <property type="evidence" value="ECO:0007669"/>
    <property type="project" value="UniProtKB-UniRule"/>
</dbReference>
<dbReference type="EMBL" id="FNNG01000006">
    <property type="protein sequence ID" value="SDX04727.1"/>
    <property type="molecule type" value="Genomic_DNA"/>
</dbReference>
<evidence type="ECO:0000259" key="8">
    <source>
        <dbReference type="Pfam" id="PF06429"/>
    </source>
</evidence>
<comment type="subunit">
    <text evidence="5 6">The basal body constitutes a major portion of the flagellar organelle and consists of four rings (L,P,S, and M) mounted on a central rod. The rod consists of about 26 subunits of FlgG in the distal portion, and FlgB, FlgC and FlgF are thought to build up the proximal portion of the rod with about 6 subunits each.</text>
</comment>
<dbReference type="NCBIfam" id="TIGR01395">
    <property type="entry name" value="FlgC"/>
    <property type="match status" value="1"/>
</dbReference>
<keyword evidence="10" id="KW-1185">Reference proteome</keyword>
<evidence type="ECO:0000313" key="10">
    <source>
        <dbReference type="Proteomes" id="UP000198828"/>
    </source>
</evidence>
<gene>
    <name evidence="9" type="ORF">SAMN05660923_01627</name>
</gene>
<evidence type="ECO:0000256" key="3">
    <source>
        <dbReference type="ARBA" id="ARBA00017941"/>
    </source>
</evidence>
<name>A0A1H2YHR5_9FIRM</name>
<protein>
    <recommendedName>
        <fullName evidence="3 6">Flagellar basal-body rod protein FlgC</fullName>
    </recommendedName>
</protein>
<evidence type="ECO:0000256" key="2">
    <source>
        <dbReference type="ARBA" id="ARBA00009677"/>
    </source>
</evidence>
<dbReference type="Proteomes" id="UP000198828">
    <property type="component" value="Unassembled WGS sequence"/>
</dbReference>
<dbReference type="RefSeq" id="WP_093752613.1">
    <property type="nucleotide sequence ID" value="NZ_FNNG01000006.1"/>
</dbReference>
<dbReference type="Pfam" id="PF06429">
    <property type="entry name" value="Flg_bbr_C"/>
    <property type="match status" value="1"/>
</dbReference>
<dbReference type="InterPro" id="IPR010930">
    <property type="entry name" value="Flg_bb/hook_C_dom"/>
</dbReference>